<feature type="domain" description="Transglutaminase-like" evidence="1">
    <location>
        <begin position="276"/>
        <end position="370"/>
    </location>
</feature>
<dbReference type="InterPro" id="IPR024618">
    <property type="entry name" value="DUF3857"/>
</dbReference>
<dbReference type="InterPro" id="IPR038765">
    <property type="entry name" value="Papain-like_cys_pep_sf"/>
</dbReference>
<reference evidence="4" key="1">
    <citation type="submission" date="2016-11" db="EMBL/GenBank/DDBJ databases">
        <authorList>
            <person name="Varghese N."/>
            <person name="Submissions S."/>
        </authorList>
    </citation>
    <scope>NUCLEOTIDE SEQUENCE [LARGE SCALE GENOMIC DNA]</scope>
    <source>
        <strain evidence="4">DSM 100572</strain>
    </source>
</reference>
<dbReference type="AlphaFoldDB" id="A0A1M5SQE1"/>
<dbReference type="Pfam" id="PF01841">
    <property type="entry name" value="Transglut_core"/>
    <property type="match status" value="1"/>
</dbReference>
<evidence type="ECO:0000313" key="3">
    <source>
        <dbReference type="EMBL" id="SHH40716.1"/>
    </source>
</evidence>
<feature type="domain" description="DUF3857" evidence="2">
    <location>
        <begin position="56"/>
        <end position="213"/>
    </location>
</feature>
<dbReference type="SUPFAM" id="SSF54001">
    <property type="entry name" value="Cysteine proteinases"/>
    <property type="match status" value="1"/>
</dbReference>
<dbReference type="Pfam" id="PF12969">
    <property type="entry name" value="DUF3857"/>
    <property type="match status" value="1"/>
</dbReference>
<dbReference type="EMBL" id="FQXQ01000001">
    <property type="protein sequence ID" value="SHH40716.1"/>
    <property type="molecule type" value="Genomic_DNA"/>
</dbReference>
<dbReference type="Gene3D" id="2.60.40.3140">
    <property type="match status" value="1"/>
</dbReference>
<keyword evidence="4" id="KW-1185">Reference proteome</keyword>
<sequence>MKLMCKLATLLLCSPILLFGQKKDYSIASIPKDLKENADAIIRLSKYDILIKDEKSMVVLYTKVVTVLNADGNKHVDYYKTYNDDSKIVDISAVEYNAFGIETREYSKKQFQDRSAVSGFYSDDRVKFLDFTPRRYPYTLEFQYEFKTKTTAFIPDWFPIEGYNVSVERSEFILNNPENFKLHKKERNIIDSQVQDLSEDGVIHYLLENVKAIKRESYALSLEEILPSVKLGLSTFSLKGFTASDIHNWNQFGKWLRENLYNSQIELDEATKTEVQDLVLNEPDTLKKARLIYEYMQKKTRYVYVGIGVGGWQPTPASDVDRLGYGDCKGLSNYTKALLNVVGIESNWVLVYAKNKRDFDEEFTSIQGNHMILNLPKLNHGKDVWLECTSQTIPFGFLGDFTDDRDVLVLEKEGGVIKHTPKYADEKNSQVSNIVVNLDSLGNINADLKIVSKGIQYSDKYHFDTETERDLNKYYKSSRWSYDNNLSLKNYEFLNNKDSLQFTEKLKVNIQKFAPFMGKEMMLRMNIFNMYRRTTKKYENRKQPFQINTGFVDIDTTLVNLPKNFIADGIPSRKTIKNKFGNYIVSIVKVDEHTLKYTRSFYLKEGRYPKEEYTAYCDFIEAIRKHDNLKIVLKREK</sequence>
<protein>
    <submittedName>
        <fullName evidence="3">Transglutaminase-like superfamily protein</fullName>
    </submittedName>
</protein>
<dbReference type="Proteomes" id="UP000184109">
    <property type="component" value="Unassembled WGS sequence"/>
</dbReference>
<dbReference type="InterPro" id="IPR002931">
    <property type="entry name" value="Transglutaminase-like"/>
</dbReference>
<dbReference type="Gene3D" id="2.60.120.1130">
    <property type="match status" value="1"/>
</dbReference>
<gene>
    <name evidence="3" type="ORF">SAMN05444281_0448</name>
</gene>
<accession>A0A1M5SQE1</accession>
<dbReference type="OrthoDB" id="8595007at2"/>
<dbReference type="RefSeq" id="WP_073118048.1">
    <property type="nucleotide sequence ID" value="NZ_BMEN01000001.1"/>
</dbReference>
<evidence type="ECO:0000313" key="4">
    <source>
        <dbReference type="Proteomes" id="UP000184109"/>
    </source>
</evidence>
<dbReference type="Gene3D" id="3.10.620.30">
    <property type="match status" value="1"/>
</dbReference>
<proteinExistence type="predicted"/>
<organism evidence="3 4">
    <name type="scientific">Wenyingzhuangia marina</name>
    <dbReference type="NCBI Taxonomy" id="1195760"/>
    <lineage>
        <taxon>Bacteria</taxon>
        <taxon>Pseudomonadati</taxon>
        <taxon>Bacteroidota</taxon>
        <taxon>Flavobacteriia</taxon>
        <taxon>Flavobacteriales</taxon>
        <taxon>Flavobacteriaceae</taxon>
        <taxon>Wenyingzhuangia</taxon>
    </lineage>
</organism>
<name>A0A1M5SQE1_9FLAO</name>
<evidence type="ECO:0000259" key="1">
    <source>
        <dbReference type="Pfam" id="PF01841"/>
    </source>
</evidence>
<dbReference type="STRING" id="1195760.SAMN05444281_0448"/>
<evidence type="ECO:0000259" key="2">
    <source>
        <dbReference type="Pfam" id="PF12969"/>
    </source>
</evidence>